<protein>
    <recommendedName>
        <fullName evidence="1">Thioredoxin domain-containing protein</fullName>
    </recommendedName>
</protein>
<dbReference type="PANTHER" id="PTHR42852:SF17">
    <property type="entry name" value="THIOREDOXIN-LIKE PROTEIN HI_1115"/>
    <property type="match status" value="1"/>
</dbReference>
<dbReference type="PROSITE" id="PS51257">
    <property type="entry name" value="PROKAR_LIPOPROTEIN"/>
    <property type="match status" value="1"/>
</dbReference>
<proteinExistence type="predicted"/>
<feature type="domain" description="Thioredoxin" evidence="1">
    <location>
        <begin position="31"/>
        <end position="170"/>
    </location>
</feature>
<dbReference type="EMBL" id="UOFC01000084">
    <property type="protein sequence ID" value="VAW45989.1"/>
    <property type="molecule type" value="Genomic_DNA"/>
</dbReference>
<dbReference type="InterPro" id="IPR050553">
    <property type="entry name" value="Thioredoxin_ResA/DsbE_sf"/>
</dbReference>
<dbReference type="Gene3D" id="3.40.30.10">
    <property type="entry name" value="Glutaredoxin"/>
    <property type="match status" value="1"/>
</dbReference>
<dbReference type="PANTHER" id="PTHR42852">
    <property type="entry name" value="THIOL:DISULFIDE INTERCHANGE PROTEIN DSBE"/>
    <property type="match status" value="1"/>
</dbReference>
<organism evidence="2">
    <name type="scientific">hydrothermal vent metagenome</name>
    <dbReference type="NCBI Taxonomy" id="652676"/>
    <lineage>
        <taxon>unclassified sequences</taxon>
        <taxon>metagenomes</taxon>
        <taxon>ecological metagenomes</taxon>
    </lineage>
</organism>
<gene>
    <name evidence="2" type="ORF">MNBD_GAMMA03-1870</name>
</gene>
<evidence type="ECO:0000259" key="1">
    <source>
        <dbReference type="PROSITE" id="PS51352"/>
    </source>
</evidence>
<evidence type="ECO:0000313" key="2">
    <source>
        <dbReference type="EMBL" id="VAW45989.1"/>
    </source>
</evidence>
<dbReference type="InterPro" id="IPR013766">
    <property type="entry name" value="Thioredoxin_domain"/>
</dbReference>
<accession>A0A3B0W9J5</accession>
<dbReference type="Pfam" id="PF00578">
    <property type="entry name" value="AhpC-TSA"/>
    <property type="match status" value="1"/>
</dbReference>
<dbReference type="PROSITE" id="PS51352">
    <property type="entry name" value="THIOREDOXIN_2"/>
    <property type="match status" value="1"/>
</dbReference>
<dbReference type="InterPro" id="IPR036249">
    <property type="entry name" value="Thioredoxin-like_sf"/>
</dbReference>
<dbReference type="GO" id="GO:0016209">
    <property type="term" value="F:antioxidant activity"/>
    <property type="evidence" value="ECO:0007669"/>
    <property type="project" value="InterPro"/>
</dbReference>
<dbReference type="InterPro" id="IPR000866">
    <property type="entry name" value="AhpC/TSA"/>
</dbReference>
<name>A0A3B0W9J5_9ZZZZ</name>
<dbReference type="CDD" id="cd02966">
    <property type="entry name" value="TlpA_like_family"/>
    <property type="match status" value="1"/>
</dbReference>
<dbReference type="SUPFAM" id="SSF52833">
    <property type="entry name" value="Thioredoxin-like"/>
    <property type="match status" value="1"/>
</dbReference>
<sequence length="171" mass="19263">MLKKGGCIGLLFGFFCLLQGCDKVGSLGSQVAEGKVFPEMELVTYDKKPFSLESLRGKVVILKLWATWCVICREEAPHFLAFSKKLDDSVVVASVSVDKDLNSAKEYLLDYPNEFLQLFDQSMVQTKMVLKASTIPQVYVIDRAGVLRYYAVGFIEWNEDMLKKVQALSED</sequence>
<dbReference type="GO" id="GO:0016491">
    <property type="term" value="F:oxidoreductase activity"/>
    <property type="evidence" value="ECO:0007669"/>
    <property type="project" value="InterPro"/>
</dbReference>
<reference evidence="2" key="1">
    <citation type="submission" date="2018-06" db="EMBL/GenBank/DDBJ databases">
        <authorList>
            <person name="Zhirakovskaya E."/>
        </authorList>
    </citation>
    <scope>NUCLEOTIDE SEQUENCE</scope>
</reference>
<dbReference type="AlphaFoldDB" id="A0A3B0W9J5"/>